<dbReference type="EMBL" id="FRAM01000009">
    <property type="protein sequence ID" value="SHK73459.1"/>
    <property type="molecule type" value="Genomic_DNA"/>
</dbReference>
<feature type="coiled-coil region" evidence="1">
    <location>
        <begin position="38"/>
        <end position="107"/>
    </location>
</feature>
<dbReference type="STRING" id="216903.SAMN05444371_3493"/>
<proteinExistence type="predicted"/>
<keyword evidence="2" id="KW-1133">Transmembrane helix</keyword>
<name>A0A1M6UW86_9FLAO</name>
<keyword evidence="1" id="KW-0175">Coiled coil</keyword>
<dbReference type="AlphaFoldDB" id="A0A1M6UW86"/>
<evidence type="ECO:0000256" key="2">
    <source>
        <dbReference type="SAM" id="Phobius"/>
    </source>
</evidence>
<sequence>MNLEILTKYINVFYATGLGLLLIAFISEYFSRKNQIRVNRFKEQFLNLEKQISSLNLKISQTNEINEILKKHISVNRRNIQNMEIKNTRLKNRVDYFKDQINNLKRQCKNSNIR</sequence>
<keyword evidence="4" id="KW-1185">Reference proteome</keyword>
<protein>
    <submittedName>
        <fullName evidence="3">Uncharacterized protein</fullName>
    </submittedName>
</protein>
<accession>A0A1M6UW86</accession>
<evidence type="ECO:0000256" key="1">
    <source>
        <dbReference type="SAM" id="Coils"/>
    </source>
</evidence>
<gene>
    <name evidence="3" type="ORF">SAMN05444371_3493</name>
</gene>
<evidence type="ECO:0000313" key="4">
    <source>
        <dbReference type="Proteomes" id="UP000184498"/>
    </source>
</evidence>
<dbReference type="Proteomes" id="UP000184498">
    <property type="component" value="Unassembled WGS sequence"/>
</dbReference>
<feature type="transmembrane region" description="Helical" evidence="2">
    <location>
        <begin position="12"/>
        <end position="30"/>
    </location>
</feature>
<reference evidence="4" key="1">
    <citation type="submission" date="2016-11" db="EMBL/GenBank/DDBJ databases">
        <authorList>
            <person name="Varghese N."/>
            <person name="Submissions S."/>
        </authorList>
    </citation>
    <scope>NUCLEOTIDE SEQUENCE [LARGE SCALE GENOMIC DNA]</scope>
    <source>
        <strain evidence="4">DSM 18016</strain>
    </source>
</reference>
<keyword evidence="2" id="KW-0472">Membrane</keyword>
<dbReference type="RefSeq" id="WP_073000638.1">
    <property type="nucleotide sequence ID" value="NZ_FRAM01000009.1"/>
</dbReference>
<keyword evidence="2" id="KW-0812">Transmembrane</keyword>
<evidence type="ECO:0000313" key="3">
    <source>
        <dbReference type="EMBL" id="SHK73459.1"/>
    </source>
</evidence>
<organism evidence="3 4">
    <name type="scientific">Epilithonimonas mollis</name>
    <dbReference type="NCBI Taxonomy" id="216903"/>
    <lineage>
        <taxon>Bacteria</taxon>
        <taxon>Pseudomonadati</taxon>
        <taxon>Bacteroidota</taxon>
        <taxon>Flavobacteriia</taxon>
        <taxon>Flavobacteriales</taxon>
        <taxon>Weeksellaceae</taxon>
        <taxon>Chryseobacterium group</taxon>
        <taxon>Epilithonimonas</taxon>
    </lineage>
</organism>